<organism evidence="4 5">
    <name type="scientific">Aldrovandia affinis</name>
    <dbReference type="NCBI Taxonomy" id="143900"/>
    <lineage>
        <taxon>Eukaryota</taxon>
        <taxon>Metazoa</taxon>
        <taxon>Chordata</taxon>
        <taxon>Craniata</taxon>
        <taxon>Vertebrata</taxon>
        <taxon>Euteleostomi</taxon>
        <taxon>Actinopterygii</taxon>
        <taxon>Neopterygii</taxon>
        <taxon>Teleostei</taxon>
        <taxon>Notacanthiformes</taxon>
        <taxon>Halosauridae</taxon>
        <taxon>Aldrovandia</taxon>
    </lineage>
</organism>
<dbReference type="SMART" id="SM00199">
    <property type="entry name" value="SCY"/>
    <property type="match status" value="1"/>
</dbReference>
<evidence type="ECO:0000256" key="1">
    <source>
        <dbReference type="ARBA" id="ARBA00022514"/>
    </source>
</evidence>
<feature type="transmembrane region" description="Helical" evidence="2">
    <location>
        <begin position="49"/>
        <end position="67"/>
    </location>
</feature>
<dbReference type="PANTHER" id="PTHR12015">
    <property type="entry name" value="SMALL INDUCIBLE CYTOKINE A"/>
    <property type="match status" value="1"/>
</dbReference>
<dbReference type="AlphaFoldDB" id="A0AAD7R4Z9"/>
<gene>
    <name evidence="4" type="ORF">AAFF_G00369610</name>
</gene>
<name>A0AAD7R4Z9_9TELE</name>
<keyword evidence="5" id="KW-1185">Reference proteome</keyword>
<dbReference type="InterPro" id="IPR039809">
    <property type="entry name" value="Chemokine_b/g/d"/>
</dbReference>
<dbReference type="GO" id="GO:0005615">
    <property type="term" value="C:extracellular space"/>
    <property type="evidence" value="ECO:0007669"/>
    <property type="project" value="UniProtKB-KW"/>
</dbReference>
<dbReference type="Proteomes" id="UP001221898">
    <property type="component" value="Unassembled WGS sequence"/>
</dbReference>
<keyword evidence="2" id="KW-0812">Transmembrane</keyword>
<dbReference type="InterPro" id="IPR036048">
    <property type="entry name" value="Interleukin_8-like_sf"/>
</dbReference>
<evidence type="ECO:0000256" key="2">
    <source>
        <dbReference type="SAM" id="Phobius"/>
    </source>
</evidence>
<proteinExistence type="predicted"/>
<evidence type="ECO:0000259" key="3">
    <source>
        <dbReference type="SMART" id="SM00199"/>
    </source>
</evidence>
<keyword evidence="1" id="KW-0202">Cytokine</keyword>
<evidence type="ECO:0000313" key="4">
    <source>
        <dbReference type="EMBL" id="KAJ8362548.1"/>
    </source>
</evidence>
<dbReference type="EMBL" id="JAINUG010000641">
    <property type="protein sequence ID" value="KAJ8362548.1"/>
    <property type="molecule type" value="Genomic_DNA"/>
</dbReference>
<accession>A0AAD7R4Z9</accession>
<dbReference type="PANTHER" id="PTHR12015:SF186">
    <property type="entry name" value="C-C MOTIF CHEMOKINE 21-LIKE-RELATED"/>
    <property type="match status" value="1"/>
</dbReference>
<dbReference type="GO" id="GO:0008009">
    <property type="term" value="F:chemokine activity"/>
    <property type="evidence" value="ECO:0007669"/>
    <property type="project" value="InterPro"/>
</dbReference>
<dbReference type="Gene3D" id="2.40.50.40">
    <property type="match status" value="1"/>
</dbReference>
<comment type="caution">
    <text evidence="4">The sequence shown here is derived from an EMBL/GenBank/DDBJ whole genome shotgun (WGS) entry which is preliminary data.</text>
</comment>
<reference evidence="4" key="1">
    <citation type="journal article" date="2023" name="Science">
        <title>Genome structures resolve the early diversification of teleost fishes.</title>
        <authorList>
            <person name="Parey E."/>
            <person name="Louis A."/>
            <person name="Montfort J."/>
            <person name="Bouchez O."/>
            <person name="Roques C."/>
            <person name="Iampietro C."/>
            <person name="Lluch J."/>
            <person name="Castinel A."/>
            <person name="Donnadieu C."/>
            <person name="Desvignes T."/>
            <person name="Floi Bucao C."/>
            <person name="Jouanno E."/>
            <person name="Wen M."/>
            <person name="Mejri S."/>
            <person name="Dirks R."/>
            <person name="Jansen H."/>
            <person name="Henkel C."/>
            <person name="Chen W.J."/>
            <person name="Zahm M."/>
            <person name="Cabau C."/>
            <person name="Klopp C."/>
            <person name="Thompson A.W."/>
            <person name="Robinson-Rechavi M."/>
            <person name="Braasch I."/>
            <person name="Lecointre G."/>
            <person name="Bobe J."/>
            <person name="Postlethwait J.H."/>
            <person name="Berthelot C."/>
            <person name="Roest Crollius H."/>
            <person name="Guiguen Y."/>
        </authorList>
    </citation>
    <scope>NUCLEOTIDE SEQUENCE</scope>
    <source>
        <strain evidence="4">NC1722</strain>
    </source>
</reference>
<dbReference type="InterPro" id="IPR001811">
    <property type="entry name" value="Chemokine_IL8-like_dom"/>
</dbReference>
<evidence type="ECO:0000313" key="5">
    <source>
        <dbReference type="Proteomes" id="UP001221898"/>
    </source>
</evidence>
<keyword evidence="2" id="KW-0472">Membrane</keyword>
<protein>
    <recommendedName>
        <fullName evidence="3">Chemokine interleukin-8-like domain-containing protein</fullName>
    </recommendedName>
</protein>
<sequence length="147" mass="16666">MGVAASALNSLRCQLRSKTRLQKSQQRVENGEPASTLQDSTFRIPDMRLTFSGLTLLLILACVYLTLAQGSYEDCCLKYVKNVPKKMRHMVSTYRRQETDGGCNIPAIIFTLRRGRMFCADPSQLWAQVLIKKVDNRKHAKRAKSRG</sequence>
<dbReference type="GO" id="GO:0006955">
    <property type="term" value="P:immune response"/>
    <property type="evidence" value="ECO:0007669"/>
    <property type="project" value="InterPro"/>
</dbReference>
<dbReference type="SUPFAM" id="SSF54117">
    <property type="entry name" value="Interleukin 8-like chemokines"/>
    <property type="match status" value="1"/>
</dbReference>
<dbReference type="Pfam" id="PF00048">
    <property type="entry name" value="IL8"/>
    <property type="match status" value="1"/>
</dbReference>
<keyword evidence="2" id="KW-1133">Transmembrane helix</keyword>
<feature type="domain" description="Chemokine interleukin-8-like" evidence="3">
    <location>
        <begin position="72"/>
        <end position="134"/>
    </location>
</feature>